<evidence type="ECO:0000313" key="1">
    <source>
        <dbReference type="EMBL" id="AAO18204.1"/>
    </source>
</evidence>
<dbReference type="EMBL" id="AY172685">
    <property type="protein sequence ID" value="AAO18204.1"/>
    <property type="molecule type" value="Genomic_DNA"/>
</dbReference>
<sequence length="68" mass="7483">MLVTLRKAVSNVANAVQAQDAKGEREARRQLAAAQVSTAIDRNVSDKGIRLTTTQINHLIRQLKDTRA</sequence>
<reference evidence="1" key="1">
    <citation type="journal article" date="2003" name="J. Biotechnol.">
        <title>Plasmids in Corynebacterium glutamicum and their molecular classification by comparative genomics.</title>
        <authorList>
            <person name="Tauch A."/>
            <person name="Puhler A."/>
            <person name="Kalinowski J."/>
            <person name="Thierbach G."/>
        </authorList>
    </citation>
    <scope>NUCLEOTIDE SEQUENCE</scope>
    <source>
        <strain evidence="1">ATCC 31832</strain>
        <plasmid evidence="1">pCG2</plasmid>
    </source>
</reference>
<protein>
    <submittedName>
        <fullName evidence="1">Uncharacterized protein</fullName>
    </submittedName>
</protein>
<geneLocation type="plasmid" evidence="1">
    <name>pCG2</name>
</geneLocation>
<accession>Q84GE4</accession>
<keyword evidence="1" id="KW-0614">Plasmid</keyword>
<proteinExistence type="predicted"/>
<name>Q84GE4_CORGT</name>
<organism evidence="1">
    <name type="scientific">Corynebacterium glutamicum</name>
    <name type="common">Brevibacterium saccharolyticum</name>
    <dbReference type="NCBI Taxonomy" id="1718"/>
    <lineage>
        <taxon>Bacteria</taxon>
        <taxon>Bacillati</taxon>
        <taxon>Actinomycetota</taxon>
        <taxon>Actinomycetes</taxon>
        <taxon>Mycobacteriales</taxon>
        <taxon>Corynebacteriaceae</taxon>
        <taxon>Corynebacterium</taxon>
    </lineage>
</organism>
<dbReference type="AlphaFoldDB" id="Q84GE4"/>